<reference evidence="5 6" key="1">
    <citation type="submission" date="2016-02" db="EMBL/GenBank/DDBJ databases">
        <title>Genome sequence of Tissierella creatinophila DSM 6911.</title>
        <authorList>
            <person name="Poehlein A."/>
            <person name="Daniel R."/>
        </authorList>
    </citation>
    <scope>NUCLEOTIDE SEQUENCE [LARGE SCALE GENOMIC DNA]</scope>
    <source>
        <strain evidence="5 6">DSM 6911</strain>
    </source>
</reference>
<dbReference type="GO" id="GO:0045892">
    <property type="term" value="P:negative regulation of DNA-templated transcription"/>
    <property type="evidence" value="ECO:0007669"/>
    <property type="project" value="InterPro"/>
</dbReference>
<dbReference type="Proteomes" id="UP000186112">
    <property type="component" value="Unassembled WGS sequence"/>
</dbReference>
<gene>
    <name evidence="5" type="ORF">TICRE_15470</name>
</gene>
<dbReference type="RefSeq" id="WP_075726787.1">
    <property type="nucleotide sequence ID" value="NZ_LTDM01000026.1"/>
</dbReference>
<keyword evidence="4" id="KW-0804">Transcription</keyword>
<proteinExistence type="inferred from homology"/>
<evidence type="ECO:0000256" key="1">
    <source>
        <dbReference type="ARBA" id="ARBA00011046"/>
    </source>
</evidence>
<keyword evidence="2" id="KW-0805">Transcription regulation</keyword>
<keyword evidence="3" id="KW-0238">DNA-binding</keyword>
<evidence type="ECO:0000256" key="2">
    <source>
        <dbReference type="ARBA" id="ARBA00023015"/>
    </source>
</evidence>
<accession>A0A1U7M5A2</accession>
<name>A0A1U7M5A2_TISCR</name>
<dbReference type="InterPro" id="IPR005650">
    <property type="entry name" value="BlaI_family"/>
</dbReference>
<dbReference type="Pfam" id="PF03965">
    <property type="entry name" value="Penicillinase_R"/>
    <property type="match status" value="1"/>
</dbReference>
<dbReference type="EMBL" id="LTDM01000026">
    <property type="protein sequence ID" value="OLS02466.1"/>
    <property type="molecule type" value="Genomic_DNA"/>
</dbReference>
<organism evidence="5 6">
    <name type="scientific">Tissierella creatinophila DSM 6911</name>
    <dbReference type="NCBI Taxonomy" id="1123403"/>
    <lineage>
        <taxon>Bacteria</taxon>
        <taxon>Bacillati</taxon>
        <taxon>Bacillota</taxon>
        <taxon>Tissierellia</taxon>
        <taxon>Tissierellales</taxon>
        <taxon>Tissierellaceae</taxon>
        <taxon>Tissierella</taxon>
    </lineage>
</organism>
<protein>
    <submittedName>
        <fullName evidence="5">Penicillinase repressor</fullName>
    </submittedName>
</protein>
<evidence type="ECO:0000313" key="6">
    <source>
        <dbReference type="Proteomes" id="UP000186112"/>
    </source>
</evidence>
<dbReference type="OrthoDB" id="9795583at2"/>
<evidence type="ECO:0000256" key="4">
    <source>
        <dbReference type="ARBA" id="ARBA00023163"/>
    </source>
</evidence>
<dbReference type="SUPFAM" id="SSF46785">
    <property type="entry name" value="Winged helix' DNA-binding domain"/>
    <property type="match status" value="1"/>
</dbReference>
<evidence type="ECO:0000313" key="5">
    <source>
        <dbReference type="EMBL" id="OLS02466.1"/>
    </source>
</evidence>
<dbReference type="InterPro" id="IPR036390">
    <property type="entry name" value="WH_DNA-bd_sf"/>
</dbReference>
<comment type="similarity">
    <text evidence="1">Belongs to the BlaI transcriptional regulatory family.</text>
</comment>
<keyword evidence="6" id="KW-1185">Reference proteome</keyword>
<dbReference type="Gene3D" id="1.10.10.10">
    <property type="entry name" value="Winged helix-like DNA-binding domain superfamily/Winged helix DNA-binding domain"/>
    <property type="match status" value="1"/>
</dbReference>
<dbReference type="AlphaFoldDB" id="A0A1U7M5A2"/>
<sequence length="134" mass="15852">MSDNKFDLSDKEEQMLETMWREGRPLTRSEIINLTENRRWKESSIHVFLNRLLDKESIRVCDIVKTSTNYGRTYEPTFTAEEYDIARLKQSFETINPETSVISDFVSFIAKSNKVDKKSLKELEDIIKEHKDKL</sequence>
<dbReference type="InterPro" id="IPR036388">
    <property type="entry name" value="WH-like_DNA-bd_sf"/>
</dbReference>
<evidence type="ECO:0000256" key="3">
    <source>
        <dbReference type="ARBA" id="ARBA00023125"/>
    </source>
</evidence>
<dbReference type="GO" id="GO:0003677">
    <property type="term" value="F:DNA binding"/>
    <property type="evidence" value="ECO:0007669"/>
    <property type="project" value="UniProtKB-KW"/>
</dbReference>
<comment type="caution">
    <text evidence="5">The sequence shown here is derived from an EMBL/GenBank/DDBJ whole genome shotgun (WGS) entry which is preliminary data.</text>
</comment>